<dbReference type="AlphaFoldDB" id="A0A6L3T2A6"/>
<dbReference type="RefSeq" id="WP_151000454.1">
    <property type="nucleotide sequence ID" value="NZ_BPQY01000004.1"/>
</dbReference>
<feature type="transmembrane region" description="Helical" evidence="1">
    <location>
        <begin position="175"/>
        <end position="196"/>
    </location>
</feature>
<feature type="transmembrane region" description="Helical" evidence="1">
    <location>
        <begin position="37"/>
        <end position="61"/>
    </location>
</feature>
<comment type="caution">
    <text evidence="2">The sequence shown here is derived from an EMBL/GenBank/DDBJ whole genome shotgun (WGS) entry which is preliminary data.</text>
</comment>
<evidence type="ECO:0000313" key="2">
    <source>
        <dbReference type="EMBL" id="KAB1078922.1"/>
    </source>
</evidence>
<feature type="transmembrane region" description="Helical" evidence="1">
    <location>
        <begin position="67"/>
        <end position="90"/>
    </location>
</feature>
<name>A0A6L3T2A6_9HYPH</name>
<dbReference type="Proteomes" id="UP000474159">
    <property type="component" value="Unassembled WGS sequence"/>
</dbReference>
<dbReference type="EMBL" id="VZZK01000011">
    <property type="protein sequence ID" value="KAB1078922.1"/>
    <property type="molecule type" value="Genomic_DNA"/>
</dbReference>
<dbReference type="OrthoDB" id="9809543at2"/>
<proteinExistence type="predicted"/>
<keyword evidence="3" id="KW-1185">Reference proteome</keyword>
<gene>
    <name evidence="2" type="ORF">F6X53_13025</name>
</gene>
<organism evidence="2 3">
    <name type="scientific">Methylobacterium soli</name>
    <dbReference type="NCBI Taxonomy" id="553447"/>
    <lineage>
        <taxon>Bacteria</taxon>
        <taxon>Pseudomonadati</taxon>
        <taxon>Pseudomonadota</taxon>
        <taxon>Alphaproteobacteria</taxon>
        <taxon>Hyphomicrobiales</taxon>
        <taxon>Methylobacteriaceae</taxon>
        <taxon>Methylobacterium</taxon>
    </lineage>
</organism>
<keyword evidence="1" id="KW-0472">Membrane</keyword>
<keyword evidence="1" id="KW-0812">Transmembrane</keyword>
<keyword evidence="1" id="KW-1133">Transmembrane helix</keyword>
<reference evidence="2 3" key="1">
    <citation type="submission" date="2019-09" db="EMBL/GenBank/DDBJ databases">
        <title>YIM 48816 draft genome.</title>
        <authorList>
            <person name="Jiang L."/>
        </authorList>
    </citation>
    <scope>NUCLEOTIDE SEQUENCE [LARGE SCALE GENOMIC DNA]</scope>
    <source>
        <strain evidence="2 3">YIM 48816</strain>
    </source>
</reference>
<dbReference type="Pfam" id="PF09955">
    <property type="entry name" value="DUF2189"/>
    <property type="match status" value="1"/>
</dbReference>
<accession>A0A6L3T2A6</accession>
<evidence type="ECO:0000256" key="1">
    <source>
        <dbReference type="SAM" id="Phobius"/>
    </source>
</evidence>
<sequence length="263" mass="27907">MTTLHAVTHGHTSAALPVRDIGAGDLRSALRSGFDDFIAMPTHVIFISLIYPIIGIVLAVMTSDGNLIPLLFPLASGFALIGPFAAVGLYELSRRRAQGLDTGWAHAFTGLRRRAVGSLLAVGGLLATIFVCWLVVAQGLYWALYDSYAPATILGFAHEVVTTQRGWALIALGNLAGFAFSLITLAVSVVSVPLIVGRHVDALTALETSVAAFRKNPRTLLAWGFIVAGMLILGSLPLFVGLAVVMPILGHATWHLYERIVAG</sequence>
<protein>
    <submittedName>
        <fullName evidence="2">DUF2189 domain-containing protein</fullName>
    </submittedName>
</protein>
<feature type="transmembrane region" description="Helical" evidence="1">
    <location>
        <begin position="119"/>
        <end position="144"/>
    </location>
</feature>
<dbReference type="InterPro" id="IPR018692">
    <property type="entry name" value="DUF2189"/>
</dbReference>
<feature type="transmembrane region" description="Helical" evidence="1">
    <location>
        <begin position="220"/>
        <end position="249"/>
    </location>
</feature>
<evidence type="ECO:0000313" key="3">
    <source>
        <dbReference type="Proteomes" id="UP000474159"/>
    </source>
</evidence>